<gene>
    <name evidence="4" type="ORF">RJ41_17555</name>
</gene>
<dbReference type="GO" id="GO:0005524">
    <property type="term" value="F:ATP binding"/>
    <property type="evidence" value="ECO:0007669"/>
    <property type="project" value="UniProtKB-KW"/>
</dbReference>
<dbReference type="NCBIfam" id="TIGR03864">
    <property type="entry name" value="PQQ_ABC_ATP"/>
    <property type="match status" value="1"/>
</dbReference>
<keyword evidence="2 4" id="KW-0067">ATP-binding</keyword>
<dbReference type="InterPro" id="IPR027417">
    <property type="entry name" value="P-loop_NTPase"/>
</dbReference>
<dbReference type="Gene3D" id="3.40.50.300">
    <property type="entry name" value="P-loop containing nucleotide triphosphate hydrolases"/>
    <property type="match status" value="1"/>
</dbReference>
<dbReference type="PANTHER" id="PTHR43038">
    <property type="entry name" value="ATP-BINDING CASSETTE, SUB-FAMILY H, MEMBER 1"/>
    <property type="match status" value="1"/>
</dbReference>
<dbReference type="EMBL" id="JWLW01000066">
    <property type="protein sequence ID" value="KHT44659.1"/>
    <property type="molecule type" value="Genomic_DNA"/>
</dbReference>
<dbReference type="SMART" id="SM00382">
    <property type="entry name" value="AAA"/>
    <property type="match status" value="1"/>
</dbReference>
<dbReference type="InterPro" id="IPR022467">
    <property type="entry name" value="ABC_transprt_ATP-bd_su_PQQ"/>
</dbReference>
<dbReference type="AlphaFoldDB" id="A0A0B3YVT8"/>
<dbReference type="Proteomes" id="UP000031197">
    <property type="component" value="Unassembled WGS sequence"/>
</dbReference>
<dbReference type="PROSITE" id="PS50893">
    <property type="entry name" value="ABC_TRANSPORTER_2"/>
    <property type="match status" value="1"/>
</dbReference>
<dbReference type="InterPro" id="IPR003593">
    <property type="entry name" value="AAA+_ATPase"/>
</dbReference>
<dbReference type="PANTHER" id="PTHR43038:SF3">
    <property type="entry name" value="ABC TRANSPORTER G FAMILY MEMBER 20 ISOFORM X1"/>
    <property type="match status" value="1"/>
</dbReference>
<reference evidence="4 5" key="1">
    <citation type="submission" date="2014-12" db="EMBL/GenBank/DDBJ databases">
        <title>Genome sequencing of Alteromonas marina AD001.</title>
        <authorList>
            <person name="Adrian T.G.S."/>
            <person name="Chan K.G."/>
        </authorList>
    </citation>
    <scope>NUCLEOTIDE SEQUENCE [LARGE SCALE GENOMIC DNA]</scope>
    <source>
        <strain evidence="4 5">AD001</strain>
    </source>
</reference>
<evidence type="ECO:0000259" key="3">
    <source>
        <dbReference type="PROSITE" id="PS50893"/>
    </source>
</evidence>
<keyword evidence="1" id="KW-0547">Nucleotide-binding</keyword>
<organism evidence="4 5">
    <name type="scientific">Alteromonas marina</name>
    <dbReference type="NCBI Taxonomy" id="203795"/>
    <lineage>
        <taxon>Bacteria</taxon>
        <taxon>Pseudomonadati</taxon>
        <taxon>Pseudomonadota</taxon>
        <taxon>Gammaproteobacteria</taxon>
        <taxon>Alteromonadales</taxon>
        <taxon>Alteromonadaceae</taxon>
        <taxon>Alteromonas/Salinimonas group</taxon>
        <taxon>Alteromonas</taxon>
    </lineage>
</organism>
<sequence>MEIAVQAVSHQYGGHHALDNINLCLKPGLTMLLGPNGAGKSTLFALITGLQKLTQGSITFDGATLSQSRTSIMAKMGVVFQQSTLDIDLSVKQNLSYFASLHGISTASALSHIQGLLDELDLTSKLNTKIRNLNGGHRRRVELARCLIHKPSLLLLDEPTVGLDIESRHLILRVVQALAHSQNVSVLWATHLFEEVKHNNNLIVLSKGQVLAHDPCEALLAKYHQQDIEHLWQHLIQEGC</sequence>
<dbReference type="RefSeq" id="WP_039223488.1">
    <property type="nucleotide sequence ID" value="NZ_JWLW01000066.1"/>
</dbReference>
<dbReference type="SUPFAM" id="SSF52540">
    <property type="entry name" value="P-loop containing nucleoside triphosphate hydrolases"/>
    <property type="match status" value="1"/>
</dbReference>
<evidence type="ECO:0000256" key="1">
    <source>
        <dbReference type="ARBA" id="ARBA00022741"/>
    </source>
</evidence>
<feature type="domain" description="ABC transporter" evidence="3">
    <location>
        <begin position="3"/>
        <end position="232"/>
    </location>
</feature>
<dbReference type="OrthoDB" id="9775490at2"/>
<evidence type="ECO:0000313" key="4">
    <source>
        <dbReference type="EMBL" id="KHT44659.1"/>
    </source>
</evidence>
<evidence type="ECO:0000313" key="5">
    <source>
        <dbReference type="Proteomes" id="UP000031197"/>
    </source>
</evidence>
<dbReference type="InterPro" id="IPR003439">
    <property type="entry name" value="ABC_transporter-like_ATP-bd"/>
</dbReference>
<dbReference type="Pfam" id="PF00005">
    <property type="entry name" value="ABC_tran"/>
    <property type="match status" value="1"/>
</dbReference>
<evidence type="ECO:0000256" key="2">
    <source>
        <dbReference type="ARBA" id="ARBA00022840"/>
    </source>
</evidence>
<accession>A0A0B3YVT8</accession>
<protein>
    <submittedName>
        <fullName evidence="4">ABC transporter ATP-binding protein</fullName>
    </submittedName>
</protein>
<name>A0A0B3YVT8_9ALTE</name>
<comment type="caution">
    <text evidence="4">The sequence shown here is derived from an EMBL/GenBank/DDBJ whole genome shotgun (WGS) entry which is preliminary data.</text>
</comment>
<dbReference type="GO" id="GO:0016887">
    <property type="term" value="F:ATP hydrolysis activity"/>
    <property type="evidence" value="ECO:0007669"/>
    <property type="project" value="InterPro"/>
</dbReference>
<proteinExistence type="predicted"/>
<keyword evidence="5" id="KW-1185">Reference proteome</keyword>